<sequence>MSYSRWGSSHWYAFYNVENTFSLWYDMNYLQDWTYSECLSLVASDIKNYYTCTDQEAEEAMQYVLKFIKHYKEDNELGKQI</sequence>
<evidence type="ECO:0000313" key="1">
    <source>
        <dbReference type="EMBL" id="CAB5218704.1"/>
    </source>
</evidence>
<protein>
    <submittedName>
        <fullName evidence="1">Uncharacterized protein</fullName>
    </submittedName>
</protein>
<name>A0A6J7WRG5_9CAUD</name>
<gene>
    <name evidence="1" type="ORF">UFOVP218_71</name>
</gene>
<organism evidence="1">
    <name type="scientific">uncultured Caudovirales phage</name>
    <dbReference type="NCBI Taxonomy" id="2100421"/>
    <lineage>
        <taxon>Viruses</taxon>
        <taxon>Duplodnaviria</taxon>
        <taxon>Heunggongvirae</taxon>
        <taxon>Uroviricota</taxon>
        <taxon>Caudoviricetes</taxon>
        <taxon>Peduoviridae</taxon>
        <taxon>Maltschvirus</taxon>
        <taxon>Maltschvirus maltsch</taxon>
    </lineage>
</organism>
<dbReference type="EMBL" id="LR798261">
    <property type="protein sequence ID" value="CAB5218704.1"/>
    <property type="molecule type" value="Genomic_DNA"/>
</dbReference>
<accession>A0A6J7WRG5</accession>
<reference evidence="1" key="1">
    <citation type="submission" date="2020-05" db="EMBL/GenBank/DDBJ databases">
        <authorList>
            <person name="Chiriac C."/>
            <person name="Salcher M."/>
            <person name="Ghai R."/>
            <person name="Kavagutti S V."/>
        </authorList>
    </citation>
    <scope>NUCLEOTIDE SEQUENCE</scope>
</reference>
<proteinExistence type="predicted"/>